<gene>
    <name evidence="2" type="ORF">LY89DRAFT_698075</name>
</gene>
<dbReference type="EMBL" id="KQ947418">
    <property type="protein sequence ID" value="KUJ15181.1"/>
    <property type="molecule type" value="Genomic_DNA"/>
</dbReference>
<dbReference type="InParanoid" id="A0A194X4S8"/>
<protein>
    <submittedName>
        <fullName evidence="2">Uncharacterized protein</fullName>
    </submittedName>
</protein>
<keyword evidence="3" id="KW-1185">Reference proteome</keyword>
<reference evidence="2 3" key="1">
    <citation type="submission" date="2015-10" db="EMBL/GenBank/DDBJ databases">
        <title>Full genome of DAOMC 229536 Phialocephala scopiformis, a fungal endophyte of spruce producing the potent anti-insectan compound rugulosin.</title>
        <authorList>
            <consortium name="DOE Joint Genome Institute"/>
            <person name="Walker A.K."/>
            <person name="Frasz S.L."/>
            <person name="Seifert K.A."/>
            <person name="Miller J.D."/>
            <person name="Mondo S.J."/>
            <person name="Labutti K."/>
            <person name="Lipzen A."/>
            <person name="Dockter R."/>
            <person name="Kennedy M."/>
            <person name="Grigoriev I.V."/>
            <person name="Spatafora J.W."/>
        </authorList>
    </citation>
    <scope>NUCLEOTIDE SEQUENCE [LARGE SCALE GENOMIC DNA]</scope>
    <source>
        <strain evidence="2 3">CBS 120377</strain>
    </source>
</reference>
<sequence length="260" mass="29895">MGCATSVPRFQRRVSKLLRSKQEHHRPRMTQERPDQLVEIKRPKKISSEIEPDESVSDEGYAESTSMSYNGRIYAAYGKHKPWMPVDDAEMDRNDFQHCKFTLLRKNELHLAPIKRDPYKILDLDTSCTHLLLPNVQFEIDDVLCPLSSDDGTHIPSSAFEEMAQICFDMGDRIGASGKAPFSRKTQLEEAGSENVVEKGPRMKKIGAFELTHFRDGIRGDPLYFEILLARAKAEVSNRRMHTYLLFYVVYSQRPLETQV</sequence>
<feature type="compositionally biased region" description="Acidic residues" evidence="1">
    <location>
        <begin position="50"/>
        <end position="61"/>
    </location>
</feature>
<name>A0A194X4S8_MOLSC</name>
<organism evidence="2 3">
    <name type="scientific">Mollisia scopiformis</name>
    <name type="common">Conifer needle endophyte fungus</name>
    <name type="synonym">Phialocephala scopiformis</name>
    <dbReference type="NCBI Taxonomy" id="149040"/>
    <lineage>
        <taxon>Eukaryota</taxon>
        <taxon>Fungi</taxon>
        <taxon>Dikarya</taxon>
        <taxon>Ascomycota</taxon>
        <taxon>Pezizomycotina</taxon>
        <taxon>Leotiomycetes</taxon>
        <taxon>Helotiales</taxon>
        <taxon>Mollisiaceae</taxon>
        <taxon>Mollisia</taxon>
    </lineage>
</organism>
<dbReference type="OrthoDB" id="2013972at2759"/>
<evidence type="ECO:0000256" key="1">
    <source>
        <dbReference type="SAM" id="MobiDB-lite"/>
    </source>
</evidence>
<dbReference type="RefSeq" id="XP_018069536.1">
    <property type="nucleotide sequence ID" value="XM_018216953.1"/>
</dbReference>
<proteinExistence type="predicted"/>
<dbReference type="AlphaFoldDB" id="A0A194X4S8"/>
<evidence type="ECO:0000313" key="2">
    <source>
        <dbReference type="EMBL" id="KUJ15181.1"/>
    </source>
</evidence>
<feature type="region of interest" description="Disordered" evidence="1">
    <location>
        <begin position="16"/>
        <end position="62"/>
    </location>
</feature>
<accession>A0A194X4S8</accession>
<dbReference type="Proteomes" id="UP000070700">
    <property type="component" value="Unassembled WGS sequence"/>
</dbReference>
<feature type="compositionally biased region" description="Basic and acidic residues" evidence="1">
    <location>
        <begin position="29"/>
        <end position="41"/>
    </location>
</feature>
<evidence type="ECO:0000313" key="3">
    <source>
        <dbReference type="Proteomes" id="UP000070700"/>
    </source>
</evidence>
<dbReference type="KEGG" id="psco:LY89DRAFT_698075"/>
<feature type="compositionally biased region" description="Basic residues" evidence="1">
    <location>
        <begin position="16"/>
        <end position="28"/>
    </location>
</feature>
<dbReference type="GeneID" id="28826679"/>